<dbReference type="Proteomes" id="UP000282323">
    <property type="component" value="Unassembled WGS sequence"/>
</dbReference>
<feature type="transmembrane region" description="Helical" evidence="2">
    <location>
        <begin position="6"/>
        <end position="24"/>
    </location>
</feature>
<proteinExistence type="predicted"/>
<reference evidence="3 4" key="1">
    <citation type="submission" date="2018-10" db="EMBL/GenBank/DDBJ databases">
        <title>Natrarchaeobius chitinivorans gen. nov., sp. nov., and Natrarchaeobius haloalkaliphilus sp. nov., alkaliphilic, chitin-utilizing haloarchaea from hypersaline alkaline lakes.</title>
        <authorList>
            <person name="Sorokin D.Y."/>
            <person name="Elcheninov A.G."/>
            <person name="Kostrikina N.A."/>
            <person name="Bale N.J."/>
            <person name="Sinninghe Damste J.S."/>
            <person name="Khijniak T.V."/>
            <person name="Kublanov I.V."/>
            <person name="Toshchakov S.V."/>
        </authorList>
    </citation>
    <scope>NUCLEOTIDE SEQUENCE [LARGE SCALE GENOMIC DNA]</scope>
    <source>
        <strain evidence="3 4">AArcht4T</strain>
    </source>
</reference>
<keyword evidence="4" id="KW-1185">Reference proteome</keyword>
<name>A0A3N6LU00_NATCH</name>
<evidence type="ECO:0000256" key="1">
    <source>
        <dbReference type="SAM" id="MobiDB-lite"/>
    </source>
</evidence>
<dbReference type="AlphaFoldDB" id="A0A3N6LU00"/>
<dbReference type="OrthoDB" id="166447at2157"/>
<comment type="caution">
    <text evidence="3">The sequence shown here is derived from an EMBL/GenBank/DDBJ whole genome shotgun (WGS) entry which is preliminary data.</text>
</comment>
<keyword evidence="2" id="KW-0812">Transmembrane</keyword>
<evidence type="ECO:0000256" key="2">
    <source>
        <dbReference type="SAM" id="Phobius"/>
    </source>
</evidence>
<dbReference type="RefSeq" id="WP_124196899.1">
    <property type="nucleotide sequence ID" value="NZ_REGA01000018.1"/>
</dbReference>
<feature type="transmembrane region" description="Helical" evidence="2">
    <location>
        <begin position="36"/>
        <end position="57"/>
    </location>
</feature>
<organism evidence="3 4">
    <name type="scientific">Natrarchaeobius chitinivorans</name>
    <dbReference type="NCBI Taxonomy" id="1679083"/>
    <lineage>
        <taxon>Archaea</taxon>
        <taxon>Methanobacteriati</taxon>
        <taxon>Methanobacteriota</taxon>
        <taxon>Stenosarchaea group</taxon>
        <taxon>Halobacteria</taxon>
        <taxon>Halobacteriales</taxon>
        <taxon>Natrialbaceae</taxon>
        <taxon>Natrarchaeobius</taxon>
    </lineage>
</organism>
<gene>
    <name evidence="3" type="ORF">EA473_17620</name>
</gene>
<feature type="region of interest" description="Disordered" evidence="1">
    <location>
        <begin position="84"/>
        <end position="114"/>
    </location>
</feature>
<evidence type="ECO:0000313" key="4">
    <source>
        <dbReference type="Proteomes" id="UP000282323"/>
    </source>
</evidence>
<sequence>MAVVTAPAIAAFGVLATIAIFVFVRRDAVRRDVTRPNSWAAVAAVPFLVGVSLHLFATVPTTGVIMTANTGLVLYTFEREIAAEDDDPAEPGRLPHDPVRSSSDSTRGPESDEE</sequence>
<keyword evidence="2" id="KW-1133">Transmembrane helix</keyword>
<evidence type="ECO:0000313" key="3">
    <source>
        <dbReference type="EMBL" id="RQG92077.1"/>
    </source>
</evidence>
<protein>
    <submittedName>
        <fullName evidence="3">Uncharacterized protein</fullName>
    </submittedName>
</protein>
<accession>A0A3N6LU00</accession>
<dbReference type="EMBL" id="REGA01000018">
    <property type="protein sequence ID" value="RQG92077.1"/>
    <property type="molecule type" value="Genomic_DNA"/>
</dbReference>
<keyword evidence="2" id="KW-0472">Membrane</keyword>